<evidence type="ECO:0000259" key="14">
    <source>
        <dbReference type="PROSITE" id="PS51194"/>
    </source>
</evidence>
<comment type="subunit">
    <text evidence="12">Component of the replication restart primosome.</text>
</comment>
<dbReference type="PROSITE" id="PS51194">
    <property type="entry name" value="HELICASE_CTER"/>
    <property type="match status" value="1"/>
</dbReference>
<dbReference type="InterPro" id="IPR014001">
    <property type="entry name" value="Helicase_ATP-bd"/>
</dbReference>
<feature type="binding site" evidence="12">
    <location>
        <position position="350"/>
    </location>
    <ligand>
        <name>Zn(2+)</name>
        <dbReference type="ChEBI" id="CHEBI:29105"/>
        <label>2</label>
    </ligand>
</feature>
<keyword evidence="7 12" id="KW-0862">Zinc</keyword>
<feature type="binding site" evidence="12">
    <location>
        <position position="338"/>
    </location>
    <ligand>
        <name>Zn(2+)</name>
        <dbReference type="ChEBI" id="CHEBI:29105"/>
        <label>1</label>
    </ligand>
</feature>
<dbReference type="InterPro" id="IPR041222">
    <property type="entry name" value="PriA_3primeBD"/>
</dbReference>
<dbReference type="HAMAP" id="MF_00983">
    <property type="entry name" value="PriA"/>
    <property type="match status" value="1"/>
</dbReference>
<evidence type="ECO:0000256" key="1">
    <source>
        <dbReference type="ARBA" id="ARBA00022515"/>
    </source>
</evidence>
<dbReference type="EC" id="5.6.2.4" evidence="12"/>
<evidence type="ECO:0000313" key="15">
    <source>
        <dbReference type="EMBL" id="TSA83083.1"/>
    </source>
</evidence>
<evidence type="ECO:0000256" key="9">
    <source>
        <dbReference type="ARBA" id="ARBA00023125"/>
    </source>
</evidence>
<dbReference type="GO" id="GO:0043138">
    <property type="term" value="F:3'-5' DNA helicase activity"/>
    <property type="evidence" value="ECO:0007669"/>
    <property type="project" value="UniProtKB-EC"/>
</dbReference>
<reference evidence="15" key="1">
    <citation type="submission" date="2019-07" db="EMBL/GenBank/DDBJ databases">
        <title>Helicobacter labacensis sp. nov., Helicobacter mehlei sp. nov. and Helicobacter vulpis sp. nov., isolated from gastric mucosa of red fox (Vulpis vulpis).</title>
        <authorList>
            <person name="Kusar D."/>
            <person name="Gruntar I."/>
            <person name="Pate M."/>
            <person name="Zajc U."/>
            <person name="Ocepek M."/>
        </authorList>
    </citation>
    <scope>NUCLEOTIDE SEQUENCE [LARGE SCALE GENOMIC DNA]</scope>
    <source>
        <strain evidence="15">L8b</strain>
    </source>
</reference>
<evidence type="ECO:0000313" key="16">
    <source>
        <dbReference type="Proteomes" id="UP000319322"/>
    </source>
</evidence>
<dbReference type="GO" id="GO:0005524">
    <property type="term" value="F:ATP binding"/>
    <property type="evidence" value="ECO:0007669"/>
    <property type="project" value="UniProtKB-UniRule"/>
</dbReference>
<comment type="caution">
    <text evidence="15">The sequence shown here is derived from an EMBL/GenBank/DDBJ whole genome shotgun (WGS) entry which is preliminary data.</text>
</comment>
<evidence type="ECO:0000256" key="2">
    <source>
        <dbReference type="ARBA" id="ARBA00022705"/>
    </source>
</evidence>
<evidence type="ECO:0000256" key="5">
    <source>
        <dbReference type="ARBA" id="ARBA00022801"/>
    </source>
</evidence>
<evidence type="ECO:0000256" key="10">
    <source>
        <dbReference type="ARBA" id="ARBA00023235"/>
    </source>
</evidence>
<evidence type="ECO:0000256" key="4">
    <source>
        <dbReference type="ARBA" id="ARBA00022741"/>
    </source>
</evidence>
<dbReference type="Pfam" id="PF00271">
    <property type="entry name" value="Helicase_C"/>
    <property type="match status" value="1"/>
</dbReference>
<feature type="binding site" evidence="12">
    <location>
        <position position="381"/>
    </location>
    <ligand>
        <name>Zn(2+)</name>
        <dbReference type="ChEBI" id="CHEBI:29105"/>
        <label>1</label>
    </ligand>
</feature>
<feature type="binding site" evidence="12">
    <location>
        <position position="341"/>
    </location>
    <ligand>
        <name>Zn(2+)</name>
        <dbReference type="ChEBI" id="CHEBI:29105"/>
        <label>1</label>
    </ligand>
</feature>
<comment type="function">
    <text evidence="12">Initiates the restart of stalled replication forks, which reloads the replicative helicase on sites other than the origin of replication. Recognizes and binds to abandoned replication forks and remodels them to uncover a helicase loading site. Promotes assembly of the primosome at these replication forks.</text>
</comment>
<dbReference type="InterPro" id="IPR027417">
    <property type="entry name" value="P-loop_NTPase"/>
</dbReference>
<accession>A0A553US88</accession>
<comment type="catalytic activity">
    <reaction evidence="12">
        <text>Couples ATP hydrolysis with the unwinding of duplex DNA by translocating in the 3'-5' direction.</text>
        <dbReference type="EC" id="5.6.2.4"/>
    </reaction>
</comment>
<dbReference type="SMART" id="SM00490">
    <property type="entry name" value="HELICc"/>
    <property type="match status" value="1"/>
</dbReference>
<organism evidence="15 16">
    <name type="scientific">Helicobacter mehlei</name>
    <dbReference type="NCBI Taxonomy" id="2316080"/>
    <lineage>
        <taxon>Bacteria</taxon>
        <taxon>Pseudomonadati</taxon>
        <taxon>Campylobacterota</taxon>
        <taxon>Epsilonproteobacteria</taxon>
        <taxon>Campylobacterales</taxon>
        <taxon>Helicobacteraceae</taxon>
        <taxon>Helicobacter</taxon>
    </lineage>
</organism>
<dbReference type="InterPro" id="IPR005259">
    <property type="entry name" value="PriA"/>
</dbReference>
<feature type="domain" description="Helicase C-terminal" evidence="14">
    <location>
        <begin position="373"/>
        <end position="528"/>
    </location>
</feature>
<keyword evidence="10 12" id="KW-0413">Isomerase</keyword>
<dbReference type="NCBIfam" id="TIGR00595">
    <property type="entry name" value="priA"/>
    <property type="match status" value="1"/>
</dbReference>
<evidence type="ECO:0000256" key="7">
    <source>
        <dbReference type="ARBA" id="ARBA00022833"/>
    </source>
</evidence>
<keyword evidence="6 12" id="KW-0347">Helicase</keyword>
<keyword evidence="5 12" id="KW-0378">Hydrolase</keyword>
<dbReference type="Pfam" id="PF00270">
    <property type="entry name" value="DEAD"/>
    <property type="match status" value="1"/>
</dbReference>
<reference evidence="15" key="2">
    <citation type="submission" date="2019-07" db="EMBL/GenBank/DDBJ databases">
        <authorList>
            <person name="Papic B."/>
        </authorList>
    </citation>
    <scope>NUCLEOTIDE SEQUENCE [LARGE SCALE GENOMIC DNA]</scope>
    <source>
        <strain evidence="15">L8b</strain>
    </source>
</reference>
<keyword evidence="4 12" id="KW-0547">Nucleotide-binding</keyword>
<dbReference type="PANTHER" id="PTHR30580">
    <property type="entry name" value="PRIMOSOMAL PROTEIN N"/>
    <property type="match status" value="1"/>
</dbReference>
<gene>
    <name evidence="12" type="primary">priA</name>
    <name evidence="15" type="ORF">FNE76_05350</name>
</gene>
<comment type="cofactor">
    <cofactor evidence="12">
        <name>Zn(2+)</name>
        <dbReference type="ChEBI" id="CHEBI:29105"/>
    </cofactor>
    <text evidence="12">Binds 2 zinc ions per subunit.</text>
</comment>
<dbReference type="GO" id="GO:0006270">
    <property type="term" value="P:DNA replication initiation"/>
    <property type="evidence" value="ECO:0007669"/>
    <property type="project" value="TreeGrafter"/>
</dbReference>
<proteinExistence type="inferred from homology"/>
<feature type="domain" description="Helicase ATP-binding" evidence="13">
    <location>
        <begin position="120"/>
        <end position="286"/>
    </location>
</feature>
<feature type="binding site" evidence="12">
    <location>
        <position position="365"/>
    </location>
    <ligand>
        <name>Zn(2+)</name>
        <dbReference type="ChEBI" id="CHEBI:29105"/>
        <label>2</label>
    </ligand>
</feature>
<dbReference type="GO" id="GO:0003677">
    <property type="term" value="F:DNA binding"/>
    <property type="evidence" value="ECO:0007669"/>
    <property type="project" value="UniProtKB-UniRule"/>
</dbReference>
<keyword evidence="1 12" id="KW-0639">Primosome</keyword>
<comment type="catalytic activity">
    <reaction evidence="11 12">
        <text>ATP + H2O = ADP + phosphate + H(+)</text>
        <dbReference type="Rhea" id="RHEA:13065"/>
        <dbReference type="ChEBI" id="CHEBI:15377"/>
        <dbReference type="ChEBI" id="CHEBI:15378"/>
        <dbReference type="ChEBI" id="CHEBI:30616"/>
        <dbReference type="ChEBI" id="CHEBI:43474"/>
        <dbReference type="ChEBI" id="CHEBI:456216"/>
        <dbReference type="EC" id="5.6.2.4"/>
    </reaction>
</comment>
<dbReference type="AlphaFoldDB" id="A0A553US88"/>
<dbReference type="GO" id="GO:0006302">
    <property type="term" value="P:double-strand break repair"/>
    <property type="evidence" value="ECO:0007669"/>
    <property type="project" value="InterPro"/>
</dbReference>
<feature type="binding site" evidence="12">
    <location>
        <position position="378"/>
    </location>
    <ligand>
        <name>Zn(2+)</name>
        <dbReference type="ChEBI" id="CHEBI:29105"/>
        <label>1</label>
    </ligand>
</feature>
<dbReference type="InterPro" id="IPR041236">
    <property type="entry name" value="PriA_C"/>
</dbReference>
<dbReference type="Pfam" id="PF18319">
    <property type="entry name" value="Zn_ribbon_PriA"/>
    <property type="match status" value="1"/>
</dbReference>
<keyword evidence="9 12" id="KW-0238">DNA-binding</keyword>
<dbReference type="GO" id="GO:0006310">
    <property type="term" value="P:DNA recombination"/>
    <property type="evidence" value="ECO:0007669"/>
    <property type="project" value="InterPro"/>
</dbReference>
<evidence type="ECO:0000259" key="13">
    <source>
        <dbReference type="PROSITE" id="PS51192"/>
    </source>
</evidence>
<feature type="binding site" evidence="12">
    <location>
        <position position="347"/>
    </location>
    <ligand>
        <name>Zn(2+)</name>
        <dbReference type="ChEBI" id="CHEBI:29105"/>
        <label>2</label>
    </ligand>
</feature>
<dbReference type="GO" id="GO:0016887">
    <property type="term" value="F:ATP hydrolysis activity"/>
    <property type="evidence" value="ECO:0007669"/>
    <property type="project" value="RHEA"/>
</dbReference>
<dbReference type="GO" id="GO:0008270">
    <property type="term" value="F:zinc ion binding"/>
    <property type="evidence" value="ECO:0007669"/>
    <property type="project" value="UniProtKB-UniRule"/>
</dbReference>
<dbReference type="Pfam" id="PF17764">
    <property type="entry name" value="PriA_3primeBD"/>
    <property type="match status" value="1"/>
</dbReference>
<dbReference type="InterPro" id="IPR011545">
    <property type="entry name" value="DEAD/DEAH_box_helicase_dom"/>
</dbReference>
<evidence type="ECO:0000256" key="12">
    <source>
        <dbReference type="HAMAP-Rule" id="MF_00983"/>
    </source>
</evidence>
<dbReference type="InterPro" id="IPR001650">
    <property type="entry name" value="Helicase_C-like"/>
</dbReference>
<dbReference type="PANTHER" id="PTHR30580:SF0">
    <property type="entry name" value="PRIMOSOMAL PROTEIN N"/>
    <property type="match status" value="1"/>
</dbReference>
<dbReference type="Gene3D" id="3.40.1440.60">
    <property type="entry name" value="PriA, 3(prime) DNA-binding domain"/>
    <property type="match status" value="1"/>
</dbReference>
<dbReference type="NCBIfam" id="NF004069">
    <property type="entry name" value="PRK05580.2-1"/>
    <property type="match status" value="1"/>
</dbReference>
<dbReference type="PROSITE" id="PS51192">
    <property type="entry name" value="HELICASE_ATP_BIND_1"/>
    <property type="match status" value="1"/>
</dbReference>
<comment type="similarity">
    <text evidence="12">Belongs to the helicase family. PriA subfamily.</text>
</comment>
<keyword evidence="16" id="KW-1185">Reference proteome</keyword>
<dbReference type="OrthoDB" id="9759544at2"/>
<dbReference type="FunFam" id="3.40.50.300:FF:000489">
    <property type="entry name" value="Primosome assembly protein PriA"/>
    <property type="match status" value="1"/>
</dbReference>
<name>A0A553US88_9HELI</name>
<dbReference type="SUPFAM" id="SSF52540">
    <property type="entry name" value="P-loop containing nucleoside triphosphate hydrolases"/>
    <property type="match status" value="1"/>
</dbReference>
<protein>
    <recommendedName>
        <fullName evidence="12">Replication restart protein PriA</fullName>
    </recommendedName>
    <alternativeName>
        <fullName evidence="12">ATP-dependent DNA helicase PriA</fullName>
        <ecNumber evidence="12">5.6.2.4</ecNumber>
    </alternativeName>
    <alternativeName>
        <fullName evidence="12">DNA 3'-5' helicase PriA</fullName>
    </alternativeName>
</protein>
<dbReference type="GO" id="GO:0006269">
    <property type="term" value="P:DNA replication, synthesis of primer"/>
    <property type="evidence" value="ECO:0007669"/>
    <property type="project" value="UniProtKB-KW"/>
</dbReference>
<keyword evidence="8 12" id="KW-0067">ATP-binding</keyword>
<dbReference type="InterPro" id="IPR042115">
    <property type="entry name" value="PriA_3primeBD_sf"/>
</dbReference>
<keyword evidence="3 12" id="KW-0479">Metal-binding</keyword>
<dbReference type="Pfam" id="PF18074">
    <property type="entry name" value="PriA_C"/>
    <property type="match status" value="1"/>
</dbReference>
<sequence>MTLFYTIAPFAKTKPLTYESQASLEIGALVKIPLQKRQVLGVVLGECPKPQFACKLATPTNTYFNPHQMLLLRFITHYYCAELGVVAPLFYPFKNPPLPPIQSTSPCPQTPLSPAQQEAYQALHPLKQALLFGDTGSGKSHIYAHLIASKLSERSSALLLLPEIALTPQLYRTLLDNFGSLVGLWHSKLKPAQRTELLDKLHRQQVRIVVGTRSALFLPMPNLGLIIIDEEHDHSYKSNQAPYYHARDSALYLSTKMPIQVILGSATPSLRSYYMAQKNQHLVRLKGRFFDTHKEIIFEDHNSAITPFLCAHLQEALDHKQQSMIFVPTRAHFKKLLCQACGQGVCCPFCSVNMSLHLKDQCMRCHYCQHSEQIPSICPHCQHDLLQGKRMGTQQIKKELEELLPHARIGILDKDHTHTNTQIQHILDALKAQEIDILIGTQMIAKGHDYPQVNLAIILGLDEILHNGSYASFEQGVSLMHQIAGRSARKNKGKVLIQTRNQAFLSPYIQDYEVFLQEELKMRVPSFPPFKRLAQLTFSASSELKAQEKMQAMLTHIESILPLGVQVLGAGPARVAKIAKSYRYEILLSASLTPSLLQMLHQLQELKADFKIVLDPLDI</sequence>
<dbReference type="Proteomes" id="UP000319322">
    <property type="component" value="Unassembled WGS sequence"/>
</dbReference>
<evidence type="ECO:0000256" key="11">
    <source>
        <dbReference type="ARBA" id="ARBA00048988"/>
    </source>
</evidence>
<evidence type="ECO:0000256" key="3">
    <source>
        <dbReference type="ARBA" id="ARBA00022723"/>
    </source>
</evidence>
<dbReference type="Gene3D" id="3.40.50.300">
    <property type="entry name" value="P-loop containing nucleotide triphosphate hydrolases"/>
    <property type="match status" value="2"/>
</dbReference>
<feature type="binding site" evidence="12">
    <location>
        <position position="368"/>
    </location>
    <ligand>
        <name>Zn(2+)</name>
        <dbReference type="ChEBI" id="CHEBI:29105"/>
        <label>2</label>
    </ligand>
</feature>
<dbReference type="SMART" id="SM00487">
    <property type="entry name" value="DEXDc"/>
    <property type="match status" value="1"/>
</dbReference>
<keyword evidence="2 12" id="KW-0235">DNA replication</keyword>
<dbReference type="EMBL" id="VKGC01000012">
    <property type="protein sequence ID" value="TSA83083.1"/>
    <property type="molecule type" value="Genomic_DNA"/>
</dbReference>
<evidence type="ECO:0000256" key="8">
    <source>
        <dbReference type="ARBA" id="ARBA00022840"/>
    </source>
</evidence>
<dbReference type="GO" id="GO:1990077">
    <property type="term" value="C:primosome complex"/>
    <property type="evidence" value="ECO:0007669"/>
    <property type="project" value="UniProtKB-UniRule"/>
</dbReference>
<dbReference type="InterPro" id="IPR040498">
    <property type="entry name" value="PriA_CRR"/>
</dbReference>
<evidence type="ECO:0000256" key="6">
    <source>
        <dbReference type="ARBA" id="ARBA00022806"/>
    </source>
</evidence>